<organism evidence="1 2">
    <name type="scientific">Parapedobacter luteus</name>
    <dbReference type="NCBI Taxonomy" id="623280"/>
    <lineage>
        <taxon>Bacteria</taxon>
        <taxon>Pseudomonadati</taxon>
        <taxon>Bacteroidota</taxon>
        <taxon>Sphingobacteriia</taxon>
        <taxon>Sphingobacteriales</taxon>
        <taxon>Sphingobacteriaceae</taxon>
        <taxon>Parapedobacter</taxon>
    </lineage>
</organism>
<dbReference type="EMBL" id="FUYS01000005">
    <property type="protein sequence ID" value="SKB63059.1"/>
    <property type="molecule type" value="Genomic_DNA"/>
</dbReference>
<sequence>MFSYEDILFSVALSGNASRGNPGIYVRARLIHSLYASRPHTAFLEALTVGGQKISRQTLPGYRHTLVCVRKRRQKAMASPVCCTCRVSSCPHRLRSMW</sequence>
<keyword evidence="2" id="KW-1185">Reference proteome</keyword>
<protein>
    <submittedName>
        <fullName evidence="1">Uncharacterized protein</fullName>
    </submittedName>
</protein>
<evidence type="ECO:0000313" key="1">
    <source>
        <dbReference type="EMBL" id="SKB63059.1"/>
    </source>
</evidence>
<accession>A0A1T5CUB2</accession>
<reference evidence="1 2" key="1">
    <citation type="submission" date="2017-02" db="EMBL/GenBank/DDBJ databases">
        <authorList>
            <person name="Peterson S.W."/>
        </authorList>
    </citation>
    <scope>NUCLEOTIDE SEQUENCE [LARGE SCALE GENOMIC DNA]</scope>
    <source>
        <strain evidence="1 2">DSM 22899</strain>
    </source>
</reference>
<evidence type="ECO:0000313" key="2">
    <source>
        <dbReference type="Proteomes" id="UP000190541"/>
    </source>
</evidence>
<gene>
    <name evidence="1" type="ORF">SAMN05660226_02358</name>
</gene>
<dbReference type="Proteomes" id="UP000190541">
    <property type="component" value="Unassembled WGS sequence"/>
</dbReference>
<proteinExistence type="predicted"/>
<name>A0A1T5CUB2_9SPHI</name>
<dbReference type="AlphaFoldDB" id="A0A1T5CUB2"/>